<proteinExistence type="predicted"/>
<protein>
    <submittedName>
        <fullName evidence="2">Uncharacterized protein</fullName>
    </submittedName>
</protein>
<gene>
    <name evidence="2" type="ORF">G5I_06480</name>
</gene>
<dbReference type="EMBL" id="GL888207">
    <property type="protein sequence ID" value="EGI65019.1"/>
    <property type="molecule type" value="Genomic_DNA"/>
</dbReference>
<feature type="region of interest" description="Disordered" evidence="1">
    <location>
        <begin position="186"/>
        <end position="220"/>
    </location>
</feature>
<evidence type="ECO:0000313" key="2">
    <source>
        <dbReference type="EMBL" id="EGI65019.1"/>
    </source>
</evidence>
<evidence type="ECO:0000313" key="3">
    <source>
        <dbReference type="Proteomes" id="UP000007755"/>
    </source>
</evidence>
<sequence>MVSRIKSFCVDFQEMAMATLNRPTFYGERKVPCVWFPKLDGISGASLPGKLAVLVRGDFRSASWKTAQDSTYMSDAFGRNVGESSAVSSGPLNDTEESSSPRADSTARLHQTERHWGRSGSKRDTDKSQAMGIMNAWKGGRIIYAYLLWVVFKATTAGGLYGEYTSGYLDSTQDFEVEYPVIPNVRPRNSVSGNGNGINEPCARKKGRGTEEIVVPRPAN</sequence>
<feature type="compositionally biased region" description="Basic and acidic residues" evidence="1">
    <location>
        <begin position="105"/>
        <end position="127"/>
    </location>
</feature>
<dbReference type="Proteomes" id="UP000007755">
    <property type="component" value="Unassembled WGS sequence"/>
</dbReference>
<reference evidence="2" key="1">
    <citation type="submission" date="2011-02" db="EMBL/GenBank/DDBJ databases">
        <title>The genome of the leaf-cutting ant Acromyrmex echinatior suggests key adaptations to social evolution and fungus farming.</title>
        <authorList>
            <person name="Nygaard S."/>
            <person name="Zhang G."/>
        </authorList>
    </citation>
    <scope>NUCLEOTIDE SEQUENCE</scope>
</reference>
<dbReference type="AlphaFoldDB" id="F4WL56"/>
<organism evidence="3">
    <name type="scientific">Acromyrmex echinatior</name>
    <name type="common">Panamanian leafcutter ant</name>
    <name type="synonym">Acromyrmex octospinosus echinatior</name>
    <dbReference type="NCBI Taxonomy" id="103372"/>
    <lineage>
        <taxon>Eukaryota</taxon>
        <taxon>Metazoa</taxon>
        <taxon>Ecdysozoa</taxon>
        <taxon>Arthropoda</taxon>
        <taxon>Hexapoda</taxon>
        <taxon>Insecta</taxon>
        <taxon>Pterygota</taxon>
        <taxon>Neoptera</taxon>
        <taxon>Endopterygota</taxon>
        <taxon>Hymenoptera</taxon>
        <taxon>Apocrita</taxon>
        <taxon>Aculeata</taxon>
        <taxon>Formicoidea</taxon>
        <taxon>Formicidae</taxon>
        <taxon>Myrmicinae</taxon>
        <taxon>Acromyrmex</taxon>
    </lineage>
</organism>
<feature type="region of interest" description="Disordered" evidence="1">
    <location>
        <begin position="83"/>
        <end position="127"/>
    </location>
</feature>
<keyword evidence="3" id="KW-1185">Reference proteome</keyword>
<feature type="compositionally biased region" description="Polar residues" evidence="1">
    <location>
        <begin position="83"/>
        <end position="103"/>
    </location>
</feature>
<dbReference type="InParanoid" id="F4WL56"/>
<name>F4WL56_ACREC</name>
<accession>F4WL56</accession>
<evidence type="ECO:0000256" key="1">
    <source>
        <dbReference type="SAM" id="MobiDB-lite"/>
    </source>
</evidence>